<dbReference type="FunFam" id="3.80.10.10:FF:000095">
    <property type="entry name" value="LRR receptor-like serine/threonine-protein kinase GSO1"/>
    <property type="match status" value="1"/>
</dbReference>
<evidence type="ECO:0000256" key="16">
    <source>
        <dbReference type="ARBA" id="ARBA00023136"/>
    </source>
</evidence>
<evidence type="ECO:0000256" key="7">
    <source>
        <dbReference type="ARBA" id="ARBA00022614"/>
    </source>
</evidence>
<dbReference type="FunFam" id="3.30.200.20:FF:000432">
    <property type="entry name" value="LRR receptor-like serine/threonine-protein kinase EFR"/>
    <property type="match status" value="1"/>
</dbReference>
<dbReference type="Proteomes" id="UP000230069">
    <property type="component" value="Unassembled WGS sequence"/>
</dbReference>
<gene>
    <name evidence="23" type="ORF">AQUCO_06300035v1</name>
</gene>
<feature type="domain" description="Protein kinase" evidence="22">
    <location>
        <begin position="678"/>
        <end position="984"/>
    </location>
</feature>
<evidence type="ECO:0000259" key="22">
    <source>
        <dbReference type="PROSITE" id="PS50011"/>
    </source>
</evidence>
<evidence type="ECO:0000256" key="5">
    <source>
        <dbReference type="ARBA" id="ARBA00022527"/>
    </source>
</evidence>
<keyword evidence="6" id="KW-0597">Phosphoprotein</keyword>
<evidence type="ECO:0000256" key="15">
    <source>
        <dbReference type="ARBA" id="ARBA00022989"/>
    </source>
</evidence>
<comment type="similarity">
    <text evidence="2">Belongs to the protein kinase superfamily. Ser/Thr protein kinase family.</text>
</comment>
<dbReference type="STRING" id="218851.A0A2G5CCT1"/>
<comment type="subcellular location">
    <subcellularLocation>
        <location evidence="1">Cell membrane</location>
        <topology evidence="1">Single-pass membrane protein</topology>
    </subcellularLocation>
</comment>
<keyword evidence="24" id="KW-1185">Reference proteome</keyword>
<comment type="catalytic activity">
    <reaction evidence="20">
        <text>L-seryl-[protein] + ATP = O-phospho-L-seryl-[protein] + ADP + H(+)</text>
        <dbReference type="Rhea" id="RHEA:17989"/>
        <dbReference type="Rhea" id="RHEA-COMP:9863"/>
        <dbReference type="Rhea" id="RHEA-COMP:11604"/>
        <dbReference type="ChEBI" id="CHEBI:15378"/>
        <dbReference type="ChEBI" id="CHEBI:29999"/>
        <dbReference type="ChEBI" id="CHEBI:30616"/>
        <dbReference type="ChEBI" id="CHEBI:83421"/>
        <dbReference type="ChEBI" id="CHEBI:456216"/>
        <dbReference type="EC" id="2.7.11.1"/>
    </reaction>
</comment>
<dbReference type="InterPro" id="IPR013210">
    <property type="entry name" value="LRR_N_plant-typ"/>
</dbReference>
<keyword evidence="8" id="KW-0808">Transferase</keyword>
<evidence type="ECO:0000256" key="11">
    <source>
        <dbReference type="ARBA" id="ARBA00022737"/>
    </source>
</evidence>
<evidence type="ECO:0000256" key="2">
    <source>
        <dbReference type="ARBA" id="ARBA00008684"/>
    </source>
</evidence>
<dbReference type="Pfam" id="PF00560">
    <property type="entry name" value="LRR_1"/>
    <property type="match status" value="7"/>
</dbReference>
<keyword evidence="12" id="KW-0547">Nucleotide-binding</keyword>
<dbReference type="FunFam" id="3.80.10.10:FF:000317">
    <property type="entry name" value="Inactive leucine-rich repeat receptor-like protein kinase"/>
    <property type="match status" value="1"/>
</dbReference>
<keyword evidence="5" id="KW-0723">Serine/threonine-protein kinase</keyword>
<keyword evidence="18" id="KW-0325">Glycoprotein</keyword>
<dbReference type="EMBL" id="KZ305080">
    <property type="protein sequence ID" value="PIA29076.1"/>
    <property type="molecule type" value="Genomic_DNA"/>
</dbReference>
<dbReference type="Pfam" id="PF13855">
    <property type="entry name" value="LRR_8"/>
    <property type="match status" value="1"/>
</dbReference>
<dbReference type="InterPro" id="IPR011009">
    <property type="entry name" value="Kinase-like_dom_sf"/>
</dbReference>
<dbReference type="SUPFAM" id="SSF56112">
    <property type="entry name" value="Protein kinase-like (PK-like)"/>
    <property type="match status" value="1"/>
</dbReference>
<accession>A0A2G5CCT1</accession>
<dbReference type="Gene3D" id="1.10.510.10">
    <property type="entry name" value="Transferase(Phosphotransferase) domain 1"/>
    <property type="match status" value="1"/>
</dbReference>
<dbReference type="SMART" id="SM00369">
    <property type="entry name" value="LRR_TYP"/>
    <property type="match status" value="7"/>
</dbReference>
<evidence type="ECO:0000256" key="3">
    <source>
        <dbReference type="ARBA" id="ARBA00012513"/>
    </source>
</evidence>
<name>A0A2G5CCT1_AQUCA</name>
<keyword evidence="16 21" id="KW-0472">Membrane</keyword>
<dbReference type="OrthoDB" id="4062651at2759"/>
<dbReference type="InterPro" id="IPR001245">
    <property type="entry name" value="Ser-Thr/Tyr_kinase_cat_dom"/>
</dbReference>
<feature type="transmembrane region" description="Helical" evidence="21">
    <location>
        <begin position="610"/>
        <end position="630"/>
    </location>
</feature>
<dbReference type="EC" id="2.7.11.1" evidence="3"/>
<evidence type="ECO:0000256" key="4">
    <source>
        <dbReference type="ARBA" id="ARBA00022475"/>
    </source>
</evidence>
<keyword evidence="4" id="KW-1003">Cell membrane</keyword>
<evidence type="ECO:0000256" key="8">
    <source>
        <dbReference type="ARBA" id="ARBA00022679"/>
    </source>
</evidence>
<dbReference type="InterPro" id="IPR051809">
    <property type="entry name" value="Plant_receptor-like_S/T_kinase"/>
</dbReference>
<evidence type="ECO:0000256" key="20">
    <source>
        <dbReference type="ARBA" id="ARBA00048679"/>
    </source>
</evidence>
<dbReference type="InterPro" id="IPR003591">
    <property type="entry name" value="Leu-rich_rpt_typical-subtyp"/>
</dbReference>
<dbReference type="Pfam" id="PF08263">
    <property type="entry name" value="LRRNT_2"/>
    <property type="match status" value="1"/>
</dbReference>
<evidence type="ECO:0000256" key="17">
    <source>
        <dbReference type="ARBA" id="ARBA00023170"/>
    </source>
</evidence>
<dbReference type="InterPro" id="IPR000719">
    <property type="entry name" value="Prot_kinase_dom"/>
</dbReference>
<evidence type="ECO:0000256" key="9">
    <source>
        <dbReference type="ARBA" id="ARBA00022692"/>
    </source>
</evidence>
<evidence type="ECO:0000256" key="6">
    <source>
        <dbReference type="ARBA" id="ARBA00022553"/>
    </source>
</evidence>
<dbReference type="PROSITE" id="PS00108">
    <property type="entry name" value="PROTEIN_KINASE_ST"/>
    <property type="match status" value="1"/>
</dbReference>
<keyword evidence="10" id="KW-0732">Signal</keyword>
<keyword evidence="14" id="KW-0067">ATP-binding</keyword>
<proteinExistence type="inferred from homology"/>
<dbReference type="AlphaFoldDB" id="A0A2G5CCT1"/>
<dbReference type="InterPro" id="IPR001611">
    <property type="entry name" value="Leu-rich_rpt"/>
</dbReference>
<keyword evidence="17" id="KW-0675">Receptor</keyword>
<evidence type="ECO:0000256" key="10">
    <source>
        <dbReference type="ARBA" id="ARBA00022729"/>
    </source>
</evidence>
<evidence type="ECO:0000256" key="12">
    <source>
        <dbReference type="ARBA" id="ARBA00022741"/>
    </source>
</evidence>
<protein>
    <recommendedName>
        <fullName evidence="3">non-specific serine/threonine protein kinase</fullName>
        <ecNumber evidence="3">2.7.11.1</ecNumber>
    </recommendedName>
</protein>
<dbReference type="SUPFAM" id="SSF52058">
    <property type="entry name" value="L domain-like"/>
    <property type="match status" value="2"/>
</dbReference>
<evidence type="ECO:0000256" key="19">
    <source>
        <dbReference type="ARBA" id="ARBA00047899"/>
    </source>
</evidence>
<dbReference type="Pfam" id="PF07714">
    <property type="entry name" value="PK_Tyr_Ser-Thr"/>
    <property type="match status" value="1"/>
</dbReference>
<evidence type="ECO:0000256" key="1">
    <source>
        <dbReference type="ARBA" id="ARBA00004162"/>
    </source>
</evidence>
<dbReference type="GO" id="GO:0005886">
    <property type="term" value="C:plasma membrane"/>
    <property type="evidence" value="ECO:0007669"/>
    <property type="project" value="UniProtKB-SubCell"/>
</dbReference>
<keyword evidence="13" id="KW-0418">Kinase</keyword>
<reference evidence="23 24" key="1">
    <citation type="submission" date="2017-09" db="EMBL/GenBank/DDBJ databases">
        <title>WGS assembly of Aquilegia coerulea Goldsmith.</title>
        <authorList>
            <person name="Hodges S."/>
            <person name="Kramer E."/>
            <person name="Nordborg M."/>
            <person name="Tomkins J."/>
            <person name="Borevitz J."/>
            <person name="Derieg N."/>
            <person name="Yan J."/>
            <person name="Mihaltcheva S."/>
            <person name="Hayes R.D."/>
            <person name="Rokhsar D."/>
        </authorList>
    </citation>
    <scope>NUCLEOTIDE SEQUENCE [LARGE SCALE GENOMIC DNA]</scope>
    <source>
        <strain evidence="24">cv. Goldsmith</strain>
    </source>
</reference>
<dbReference type="InterPro" id="IPR008271">
    <property type="entry name" value="Ser/Thr_kinase_AS"/>
</dbReference>
<keyword evidence="11" id="KW-0677">Repeat</keyword>
<comment type="catalytic activity">
    <reaction evidence="19">
        <text>L-threonyl-[protein] + ATP = O-phospho-L-threonyl-[protein] + ADP + H(+)</text>
        <dbReference type="Rhea" id="RHEA:46608"/>
        <dbReference type="Rhea" id="RHEA-COMP:11060"/>
        <dbReference type="Rhea" id="RHEA-COMP:11605"/>
        <dbReference type="ChEBI" id="CHEBI:15378"/>
        <dbReference type="ChEBI" id="CHEBI:30013"/>
        <dbReference type="ChEBI" id="CHEBI:30616"/>
        <dbReference type="ChEBI" id="CHEBI:61977"/>
        <dbReference type="ChEBI" id="CHEBI:456216"/>
        <dbReference type="EC" id="2.7.11.1"/>
    </reaction>
</comment>
<evidence type="ECO:0000256" key="18">
    <source>
        <dbReference type="ARBA" id="ARBA00023180"/>
    </source>
</evidence>
<evidence type="ECO:0000256" key="21">
    <source>
        <dbReference type="SAM" id="Phobius"/>
    </source>
</evidence>
<dbReference type="PROSITE" id="PS50011">
    <property type="entry name" value="PROTEIN_KINASE_DOM"/>
    <property type="match status" value="1"/>
</dbReference>
<keyword evidence="15 21" id="KW-1133">Transmembrane helix</keyword>
<dbReference type="PANTHER" id="PTHR27008:SF499">
    <property type="entry name" value="OS06G0581500 PROTEIN"/>
    <property type="match status" value="1"/>
</dbReference>
<dbReference type="GO" id="GO:0005524">
    <property type="term" value="F:ATP binding"/>
    <property type="evidence" value="ECO:0007669"/>
    <property type="project" value="UniProtKB-KW"/>
</dbReference>
<organism evidence="23 24">
    <name type="scientific">Aquilegia coerulea</name>
    <name type="common">Rocky mountain columbine</name>
    <dbReference type="NCBI Taxonomy" id="218851"/>
    <lineage>
        <taxon>Eukaryota</taxon>
        <taxon>Viridiplantae</taxon>
        <taxon>Streptophyta</taxon>
        <taxon>Embryophyta</taxon>
        <taxon>Tracheophyta</taxon>
        <taxon>Spermatophyta</taxon>
        <taxon>Magnoliopsida</taxon>
        <taxon>Ranunculales</taxon>
        <taxon>Ranunculaceae</taxon>
        <taxon>Thalictroideae</taxon>
        <taxon>Aquilegia</taxon>
    </lineage>
</organism>
<dbReference type="GO" id="GO:0004674">
    <property type="term" value="F:protein serine/threonine kinase activity"/>
    <property type="evidence" value="ECO:0007669"/>
    <property type="project" value="UniProtKB-KW"/>
</dbReference>
<keyword evidence="7" id="KW-0433">Leucine-rich repeat</keyword>
<dbReference type="FunFam" id="1.10.510.10:FF:000358">
    <property type="entry name" value="Putative leucine-rich repeat receptor-like serine/threonine-protein kinase"/>
    <property type="match status" value="1"/>
</dbReference>
<dbReference type="Gene3D" id="3.80.10.10">
    <property type="entry name" value="Ribonuclease Inhibitor"/>
    <property type="match status" value="4"/>
</dbReference>
<keyword evidence="9 21" id="KW-0812">Transmembrane</keyword>
<dbReference type="SMART" id="SM00220">
    <property type="entry name" value="S_TKc"/>
    <property type="match status" value="1"/>
</dbReference>
<evidence type="ECO:0000256" key="14">
    <source>
        <dbReference type="ARBA" id="ARBA00022840"/>
    </source>
</evidence>
<evidence type="ECO:0000313" key="24">
    <source>
        <dbReference type="Proteomes" id="UP000230069"/>
    </source>
</evidence>
<dbReference type="InterPro" id="IPR032675">
    <property type="entry name" value="LRR_dom_sf"/>
</dbReference>
<dbReference type="InParanoid" id="A0A2G5CCT1"/>
<dbReference type="Gene3D" id="3.30.200.20">
    <property type="entry name" value="Phosphorylase Kinase, domain 1"/>
    <property type="match status" value="1"/>
</dbReference>
<dbReference type="PANTHER" id="PTHR27008">
    <property type="entry name" value="OS04G0122200 PROTEIN"/>
    <property type="match status" value="1"/>
</dbReference>
<sequence length="988" mass="109481">MKLNFSASSIRNDHLTLLEFRKQVNQDPHGLLNSWNESIHFCNWKGISCSLGRPERVTGLDLRDQRLQGTLSPYLGNLTFLTLLVLSNNSFHGEIPQELGSLFYLRVLNFSDNKLDGKIPVQLMSLVKLQGLDLAKNAFTGHISPSIGNLSSLVQLSLGQNHFYGSIPDDICHLRNLSFLQVDTNNFTGEVPSCLYNHSYLAMFSVSENSLEGSLPLNFGVTLPNIKQLYLALNRFTGPIPVSILNASKLETIAFQYNNFTGLVPRDIGKLQGLRYLDFSSNQMGTDNGDDLSFIDSLTNCGDLEQLATGNNFLLGQLPKSIANLSTSITLFQVGGNQIYGSIPAGFRNLVNLETLYLERNNLTGKIPEDLGGLVNLQKVYLQGNHLSGLIPDSIGNMTKLTHLHLGENSLIGSIPLSLENCLNLFFLNLSYNNLSGTIPAHLLSLSSLTLSLNLDHNYLYGSIPSEVGNLTNLVMLDVSENRLSGQIPESLGLCLNLVYLNMGGNSFEGNIPKSLNTLRGVVYFDLSSNNLSGEIPEYLTDFPDLVSLNLSFNHFEGPVPNNGTFQNLSMVSIVGNNKLCGGVVQLRLPPCLTHEAARGTKKKSLPLKVIIPVIIAGLCLFLSMIFVICSRQNKFKSLIPQIKLKVSYADLFKAKSLIPQIKLKVSYADLFKATNGFSAENLVGAVCYGSVYKGIFDLEHLYSNQSVAVKVISLQQEGALESYLSECDVLRYIRHRNLVKIITTCSTVDFQGNDFKAIVFKFMPKGSLEEWLHPRLDAEHEQKNLKFAQRLSIVIDIANALEYLHHQCEPVMVHCDLKPSNILLDDDMTAHVANFGLPEFKSAPSHFSTPSEASSVSIKRTIGHLPPEYGKDGEVSIEIDVYSYGILLLEMFTKKRPTDEMFRDGLNLHNYAKMALPDQVREILDPALLASEDVGTMSIENQNDRQELILEYSTSILQLGILCSAESSKERLSMVEVVKELYNIRGY</sequence>
<evidence type="ECO:0000313" key="23">
    <source>
        <dbReference type="EMBL" id="PIA29076.1"/>
    </source>
</evidence>
<evidence type="ECO:0000256" key="13">
    <source>
        <dbReference type="ARBA" id="ARBA00022777"/>
    </source>
</evidence>